<dbReference type="Gene3D" id="1.10.20.60">
    <property type="entry name" value="Glu-tRNAGln amidotransferase C subunit, N-terminal domain"/>
    <property type="match status" value="1"/>
</dbReference>
<dbReference type="InterPro" id="IPR003837">
    <property type="entry name" value="GatC"/>
</dbReference>
<comment type="caution">
    <text evidence="2">The sequence shown here is derived from an EMBL/GenBank/DDBJ whole genome shotgun (WGS) entry which is preliminary data.</text>
</comment>
<dbReference type="PANTHER" id="PTHR15004">
    <property type="entry name" value="GLUTAMYL-TRNA(GLN) AMIDOTRANSFERASE SUBUNIT C, MITOCHONDRIAL"/>
    <property type="match status" value="1"/>
</dbReference>
<name>A0ABR2T4R7_9ROSI</name>
<feature type="compositionally biased region" description="Basic and acidic residues" evidence="1">
    <location>
        <begin position="178"/>
        <end position="187"/>
    </location>
</feature>
<sequence>MAMGSSRALLILSTFKFKPTVPFASSSLKPFPPFIRSNFRTRNFSAKTSSSLQPPDLPRLAETARISLAPNEVEEFAPKIRQVVSWFGQLQAVDLDNVEPAIRADTEGDNLREDVPETFDNKEALIASDIVRNIGEPFRHLEKGSILCLDIGEPLSLRNSGFLKAPVSSVPRQHNSYNKHDKDEQNR</sequence>
<protein>
    <submittedName>
        <fullName evidence="2">Uncharacterized protein</fullName>
    </submittedName>
</protein>
<dbReference type="SUPFAM" id="SSF141000">
    <property type="entry name" value="Glu-tRNAGln amidotransferase C subunit"/>
    <property type="match status" value="1"/>
</dbReference>
<feature type="region of interest" description="Disordered" evidence="1">
    <location>
        <begin position="166"/>
        <end position="187"/>
    </location>
</feature>
<keyword evidence="3" id="KW-1185">Reference proteome</keyword>
<dbReference type="PANTHER" id="PTHR15004:SF0">
    <property type="entry name" value="GLUTAMYL-TRNA(GLN) AMIDOTRANSFERASE SUBUNIT C, MITOCHONDRIAL"/>
    <property type="match status" value="1"/>
</dbReference>
<dbReference type="EMBL" id="JBBPBN010000009">
    <property type="protein sequence ID" value="KAK9032271.1"/>
    <property type="molecule type" value="Genomic_DNA"/>
</dbReference>
<evidence type="ECO:0000313" key="3">
    <source>
        <dbReference type="Proteomes" id="UP001396334"/>
    </source>
</evidence>
<reference evidence="2 3" key="1">
    <citation type="journal article" date="2024" name="G3 (Bethesda)">
        <title>Genome assembly of Hibiscus sabdariffa L. provides insights into metabolisms of medicinal natural products.</title>
        <authorList>
            <person name="Kim T."/>
        </authorList>
    </citation>
    <scope>NUCLEOTIDE SEQUENCE [LARGE SCALE GENOMIC DNA]</scope>
    <source>
        <strain evidence="2">TK-2024</strain>
        <tissue evidence="2">Old leaves</tissue>
    </source>
</reference>
<dbReference type="InterPro" id="IPR036113">
    <property type="entry name" value="Asp/Glu-ADT_sf_sub_c"/>
</dbReference>
<evidence type="ECO:0000256" key="1">
    <source>
        <dbReference type="SAM" id="MobiDB-lite"/>
    </source>
</evidence>
<accession>A0ABR2T4R7</accession>
<dbReference type="Proteomes" id="UP001396334">
    <property type="component" value="Unassembled WGS sequence"/>
</dbReference>
<dbReference type="Pfam" id="PF02686">
    <property type="entry name" value="GatC"/>
    <property type="match status" value="1"/>
</dbReference>
<evidence type="ECO:0000313" key="2">
    <source>
        <dbReference type="EMBL" id="KAK9032271.1"/>
    </source>
</evidence>
<gene>
    <name evidence="2" type="ORF">V6N11_056544</name>
</gene>
<organism evidence="2 3">
    <name type="scientific">Hibiscus sabdariffa</name>
    <name type="common">roselle</name>
    <dbReference type="NCBI Taxonomy" id="183260"/>
    <lineage>
        <taxon>Eukaryota</taxon>
        <taxon>Viridiplantae</taxon>
        <taxon>Streptophyta</taxon>
        <taxon>Embryophyta</taxon>
        <taxon>Tracheophyta</taxon>
        <taxon>Spermatophyta</taxon>
        <taxon>Magnoliopsida</taxon>
        <taxon>eudicotyledons</taxon>
        <taxon>Gunneridae</taxon>
        <taxon>Pentapetalae</taxon>
        <taxon>rosids</taxon>
        <taxon>malvids</taxon>
        <taxon>Malvales</taxon>
        <taxon>Malvaceae</taxon>
        <taxon>Malvoideae</taxon>
        <taxon>Hibiscus</taxon>
    </lineage>
</organism>
<proteinExistence type="predicted"/>